<keyword evidence="2" id="KW-1185">Reference proteome</keyword>
<dbReference type="AlphaFoldDB" id="A0A5N6NEM8"/>
<gene>
    <name evidence="1" type="ORF">E3N88_23903</name>
</gene>
<evidence type="ECO:0000313" key="1">
    <source>
        <dbReference type="EMBL" id="KAD4586302.1"/>
    </source>
</evidence>
<dbReference type="PANTHER" id="PTHR11439:SF489">
    <property type="entry name" value="RNA-DIRECTED DNA POLYMERASE"/>
    <property type="match status" value="1"/>
</dbReference>
<comment type="caution">
    <text evidence="1">The sequence shown here is derived from an EMBL/GenBank/DDBJ whole genome shotgun (WGS) entry which is preliminary data.</text>
</comment>
<dbReference type="PANTHER" id="PTHR11439">
    <property type="entry name" value="GAG-POL-RELATED RETROTRANSPOSON"/>
    <property type="match status" value="1"/>
</dbReference>
<protein>
    <submittedName>
        <fullName evidence="1">Uncharacterized protein</fullName>
    </submittedName>
</protein>
<organism evidence="1 2">
    <name type="scientific">Mikania micrantha</name>
    <name type="common">bitter vine</name>
    <dbReference type="NCBI Taxonomy" id="192012"/>
    <lineage>
        <taxon>Eukaryota</taxon>
        <taxon>Viridiplantae</taxon>
        <taxon>Streptophyta</taxon>
        <taxon>Embryophyta</taxon>
        <taxon>Tracheophyta</taxon>
        <taxon>Spermatophyta</taxon>
        <taxon>Magnoliopsida</taxon>
        <taxon>eudicotyledons</taxon>
        <taxon>Gunneridae</taxon>
        <taxon>Pentapetalae</taxon>
        <taxon>asterids</taxon>
        <taxon>campanulids</taxon>
        <taxon>Asterales</taxon>
        <taxon>Asteraceae</taxon>
        <taxon>Asteroideae</taxon>
        <taxon>Heliantheae alliance</taxon>
        <taxon>Eupatorieae</taxon>
        <taxon>Mikania</taxon>
    </lineage>
</organism>
<dbReference type="OrthoDB" id="1679543at2759"/>
<proteinExistence type="predicted"/>
<reference evidence="1 2" key="1">
    <citation type="submission" date="2019-05" db="EMBL/GenBank/DDBJ databases">
        <title>Mikania micrantha, genome provides insights into the molecular mechanism of rapid growth.</title>
        <authorList>
            <person name="Liu B."/>
        </authorList>
    </citation>
    <scope>NUCLEOTIDE SEQUENCE [LARGE SCALE GENOMIC DNA]</scope>
    <source>
        <strain evidence="1">NLD-2019</strain>
        <tissue evidence="1">Leaf</tissue>
    </source>
</reference>
<dbReference type="EMBL" id="SZYD01000012">
    <property type="protein sequence ID" value="KAD4586302.1"/>
    <property type="molecule type" value="Genomic_DNA"/>
</dbReference>
<name>A0A5N6NEM8_9ASTR</name>
<accession>A0A5N6NEM8</accession>
<sequence>MRSESTCKKKPMMMLARIIKTPMKALHKAKDIYIKGITSFSTTYNRPRMIIEDANRTTMLFYNHGPHHQVPKELTRSGSFCAAELERDVIRKRDPGLQTCVSRKGVHRSCSVVMGRIDEDRVCSFREDFIVFKDSRLSRNYSYAGGTPYPSPTEYCTSVGSLPYLSFTRPDISFTVNCLSQFIHAPTSHHLAALKCLPCYLHGTLYHGILIRRQSPMTLHAFTDVDWVVDKDNYCRTT</sequence>
<evidence type="ECO:0000313" key="2">
    <source>
        <dbReference type="Proteomes" id="UP000326396"/>
    </source>
</evidence>
<dbReference type="Proteomes" id="UP000326396">
    <property type="component" value="Linkage Group LG2"/>
</dbReference>